<name>A0A0N4V508_ENTVE</name>
<reference evidence="4" key="1">
    <citation type="submission" date="2017-02" db="UniProtKB">
        <authorList>
            <consortium name="WormBaseParasite"/>
        </authorList>
    </citation>
    <scope>IDENTIFICATION</scope>
</reference>
<dbReference type="AlphaFoldDB" id="A0A0N4V508"/>
<dbReference type="Proteomes" id="UP000274131">
    <property type="component" value="Unassembled WGS sequence"/>
</dbReference>
<evidence type="ECO:0000313" key="4">
    <source>
        <dbReference type="WBParaSite" id="EVEC_0000528601-mRNA-1"/>
    </source>
</evidence>
<evidence type="ECO:0000313" key="3">
    <source>
        <dbReference type="Proteomes" id="UP000274131"/>
    </source>
</evidence>
<organism evidence="4">
    <name type="scientific">Enterobius vermicularis</name>
    <name type="common">Human pinworm</name>
    <dbReference type="NCBI Taxonomy" id="51028"/>
    <lineage>
        <taxon>Eukaryota</taxon>
        <taxon>Metazoa</taxon>
        <taxon>Ecdysozoa</taxon>
        <taxon>Nematoda</taxon>
        <taxon>Chromadorea</taxon>
        <taxon>Rhabditida</taxon>
        <taxon>Spirurina</taxon>
        <taxon>Oxyuridomorpha</taxon>
        <taxon>Oxyuroidea</taxon>
        <taxon>Oxyuridae</taxon>
        <taxon>Enterobius</taxon>
    </lineage>
</organism>
<accession>A0A0N4V508</accession>
<keyword evidence="3" id="KW-1185">Reference proteome</keyword>
<feature type="compositionally biased region" description="Low complexity" evidence="1">
    <location>
        <begin position="79"/>
        <end position="97"/>
    </location>
</feature>
<evidence type="ECO:0000313" key="2">
    <source>
        <dbReference type="EMBL" id="VDD90166.1"/>
    </source>
</evidence>
<feature type="region of interest" description="Disordered" evidence="1">
    <location>
        <begin position="1"/>
        <end position="161"/>
    </location>
</feature>
<feature type="region of interest" description="Disordered" evidence="1">
    <location>
        <begin position="215"/>
        <end position="237"/>
    </location>
</feature>
<gene>
    <name evidence="2" type="ORF">EVEC_LOCUS4917</name>
</gene>
<evidence type="ECO:0000256" key="1">
    <source>
        <dbReference type="SAM" id="MobiDB-lite"/>
    </source>
</evidence>
<feature type="compositionally biased region" description="Polar residues" evidence="1">
    <location>
        <begin position="225"/>
        <end position="237"/>
    </location>
</feature>
<protein>
    <submittedName>
        <fullName evidence="2 4">Uncharacterized protein</fullName>
    </submittedName>
</protein>
<feature type="compositionally biased region" description="Polar residues" evidence="1">
    <location>
        <begin position="107"/>
        <end position="127"/>
    </location>
</feature>
<dbReference type="WBParaSite" id="EVEC_0000528601-mRNA-1">
    <property type="protein sequence ID" value="EVEC_0000528601-mRNA-1"/>
    <property type="gene ID" value="EVEC_0000528601"/>
</dbReference>
<feature type="compositionally biased region" description="Low complexity" evidence="1">
    <location>
        <begin position="15"/>
        <end position="30"/>
    </location>
</feature>
<dbReference type="EMBL" id="UXUI01008001">
    <property type="protein sequence ID" value="VDD90166.1"/>
    <property type="molecule type" value="Genomic_DNA"/>
</dbReference>
<reference evidence="2 3" key="2">
    <citation type="submission" date="2018-10" db="EMBL/GenBank/DDBJ databases">
        <authorList>
            <consortium name="Pathogen Informatics"/>
        </authorList>
    </citation>
    <scope>NUCLEOTIDE SEQUENCE [LARGE SCALE GENOMIC DNA]</scope>
</reference>
<sequence>MIPRNDFENSNEQGTSTTTTTTATDITVMTSEQMTSSDVQRVEAISNMETTTGDNDTAEIRPGRKRKGPREGIVPLTLLSQDSDQTTDESLSTETSLVPDSDDNDNDTPITNKNDYAQQGAPTTSKSPAIKLRESRRKQHGQEGKPGNAKRPHSVPTNENNFDVLHSNLKEMRKYTGVETLYEEAEEKRKAEEFKQWQPSVVTREQRREVIGNYESQKGRESVSDRNVISWVQENEE</sequence>
<proteinExistence type="predicted"/>